<dbReference type="NCBIfam" id="TIGR04183">
    <property type="entry name" value="Por_Secre_tail"/>
    <property type="match status" value="1"/>
</dbReference>
<protein>
    <submittedName>
        <fullName evidence="6">Alkaline phosphatase D family protein</fullName>
    </submittedName>
</protein>
<keyword evidence="1 2" id="KW-0732">Signal</keyword>
<dbReference type="CDD" id="cd07389">
    <property type="entry name" value="MPP_PhoD"/>
    <property type="match status" value="1"/>
</dbReference>
<evidence type="ECO:0000256" key="2">
    <source>
        <dbReference type="SAM" id="SignalP"/>
    </source>
</evidence>
<dbReference type="Pfam" id="PF09423">
    <property type="entry name" value="PhoD"/>
    <property type="match status" value="2"/>
</dbReference>
<proteinExistence type="predicted"/>
<dbReference type="Pfam" id="PF18962">
    <property type="entry name" value="Por_Secre_tail"/>
    <property type="match status" value="1"/>
</dbReference>
<dbReference type="Gene3D" id="2.60.40.380">
    <property type="entry name" value="Purple acid phosphatase-like, N-terminal"/>
    <property type="match status" value="1"/>
</dbReference>
<dbReference type="PANTHER" id="PTHR43606">
    <property type="entry name" value="PHOSPHATASE, PUTATIVE (AFU_ORTHOLOGUE AFUA_6G08710)-RELATED"/>
    <property type="match status" value="1"/>
</dbReference>
<dbReference type="Gene3D" id="3.60.21.70">
    <property type="entry name" value="PhoD-like phosphatase"/>
    <property type="match status" value="1"/>
</dbReference>
<evidence type="ECO:0000259" key="4">
    <source>
        <dbReference type="Pfam" id="PF16655"/>
    </source>
</evidence>
<dbReference type="PANTHER" id="PTHR43606:SF2">
    <property type="entry name" value="ALKALINE PHOSPHATASE FAMILY PROTEIN (AFU_ORTHOLOGUE AFUA_5G03860)"/>
    <property type="match status" value="1"/>
</dbReference>
<feature type="domain" description="PhoD-like phosphatase metallophosphatase" evidence="3">
    <location>
        <begin position="148"/>
        <end position="330"/>
    </location>
</feature>
<evidence type="ECO:0000256" key="1">
    <source>
        <dbReference type="ARBA" id="ARBA00022729"/>
    </source>
</evidence>
<reference evidence="7" key="1">
    <citation type="journal article" date="2019" name="Int. J. Syst. Evol. Microbiol.">
        <title>The Global Catalogue of Microorganisms (GCM) 10K type strain sequencing project: providing services to taxonomists for standard genome sequencing and annotation.</title>
        <authorList>
            <consortium name="The Broad Institute Genomics Platform"/>
            <consortium name="The Broad Institute Genome Sequencing Center for Infectious Disease"/>
            <person name="Wu L."/>
            <person name="Ma J."/>
        </authorList>
    </citation>
    <scope>NUCLEOTIDE SEQUENCE [LARGE SCALE GENOMIC DNA]</scope>
    <source>
        <strain evidence="7">CCUG 62114</strain>
    </source>
</reference>
<dbReference type="InterPro" id="IPR026444">
    <property type="entry name" value="Secre_tail"/>
</dbReference>
<keyword evidence="7" id="KW-1185">Reference proteome</keyword>
<evidence type="ECO:0000259" key="3">
    <source>
        <dbReference type="Pfam" id="PF09423"/>
    </source>
</evidence>
<feature type="domain" description="Secretion system C-terminal sorting" evidence="5">
    <location>
        <begin position="632"/>
        <end position="711"/>
    </location>
</feature>
<evidence type="ECO:0000313" key="6">
    <source>
        <dbReference type="EMBL" id="MFD0962634.1"/>
    </source>
</evidence>
<evidence type="ECO:0000259" key="5">
    <source>
        <dbReference type="Pfam" id="PF18962"/>
    </source>
</evidence>
<dbReference type="InterPro" id="IPR038607">
    <property type="entry name" value="PhoD-like_sf"/>
</dbReference>
<dbReference type="InterPro" id="IPR018946">
    <property type="entry name" value="PhoD-like_MPP"/>
</dbReference>
<dbReference type="InterPro" id="IPR052900">
    <property type="entry name" value="Phospholipid_Metab_Enz"/>
</dbReference>
<dbReference type="Pfam" id="PF16655">
    <property type="entry name" value="PhoD_N"/>
    <property type="match status" value="1"/>
</dbReference>
<feature type="domain" description="Phospholipase D N-terminal" evidence="4">
    <location>
        <begin position="50"/>
        <end position="137"/>
    </location>
</feature>
<name>A0ABW3HYK8_9FLAO</name>
<dbReference type="SUPFAM" id="SSF56300">
    <property type="entry name" value="Metallo-dependent phosphatases"/>
    <property type="match status" value="1"/>
</dbReference>
<feature type="domain" description="PhoD-like phosphatase metallophosphatase" evidence="3">
    <location>
        <begin position="414"/>
        <end position="570"/>
    </location>
</feature>
<dbReference type="InterPro" id="IPR032093">
    <property type="entry name" value="PhoD_N"/>
</dbReference>
<dbReference type="EMBL" id="JBHTJM010000002">
    <property type="protein sequence ID" value="MFD0962634.1"/>
    <property type="molecule type" value="Genomic_DNA"/>
</dbReference>
<dbReference type="InterPro" id="IPR008963">
    <property type="entry name" value="Purple_acid_Pase-like_N"/>
</dbReference>
<sequence>MRKLLFIILMGSFYLSWSQSKNATITQINRNISSGNIEDYFDSSLAPFYHGVASGDPTDNAVVIWTRITTNAAGALVKWSVATDPSMNTVVQSGIVITNDTKDYTAKVDVTGLNAGATYYYQFESSGQKSIIGKTRTAPTGTVNNVRFGVVSCSNYQNGYFTGYQELANRTDIDVILHLGDYIYEYESGGYGYSSSIGRGHLPANETVTLNDYRVRYSYYRLDPMLRNLHQQHPFILIWDDHEFSNDANKYSAENHDNATEGSWETRKNNAYKAYFEWLPIRANSIEEYRLYREFSFGNLVDLYMLDTRIVGRGEALSSKVSNQSLSKEEKKSFIKDLIQTKSINSLEDCKELLRQIAPLYLDISLLTNEEIDFLIHHFAHIAYEFKQNGVKVSPSKYESSKAREVINKAYVNSNHDIRNSYVSILGEEQYNWLTSLLQGSTATWRIIGNQVMLMPFNGVPTNDAWDGYSEERERLLKFLDDNTIRNNVILTGDIHSMFSGNVEYNNTCQAVEFIVPSITSENLDAYGGVASWLAETYALTANSHMKDVNLDGHGYYILDVSPNRVQADWYFINDITSANSGQYYYKSWFVDKDVCNVVETNAPTEAVLSYGEYPYPVEANSSSEDLIVIGVYPNPLESQGNIHFIVNNKTELNFALYDFTGKKVYEIIEPTNFNKGVYNLNFSINSSLSSGMYLLRIKYNDKIIMKKIQIK</sequence>
<gene>
    <name evidence="6" type="ORF">ACFQ1O_01295</name>
</gene>
<dbReference type="SUPFAM" id="SSF49363">
    <property type="entry name" value="Purple acid phosphatase, N-terminal domain"/>
    <property type="match status" value="1"/>
</dbReference>
<organism evidence="6 7">
    <name type="scientific">Pseudofulvibacter geojedonensis</name>
    <dbReference type="NCBI Taxonomy" id="1123758"/>
    <lineage>
        <taxon>Bacteria</taxon>
        <taxon>Pseudomonadati</taxon>
        <taxon>Bacteroidota</taxon>
        <taxon>Flavobacteriia</taxon>
        <taxon>Flavobacteriales</taxon>
        <taxon>Flavobacteriaceae</taxon>
        <taxon>Pseudofulvibacter</taxon>
    </lineage>
</organism>
<dbReference type="Proteomes" id="UP001596997">
    <property type="component" value="Unassembled WGS sequence"/>
</dbReference>
<evidence type="ECO:0000313" key="7">
    <source>
        <dbReference type="Proteomes" id="UP001596997"/>
    </source>
</evidence>
<accession>A0ABW3HYK8</accession>
<feature type="signal peptide" evidence="2">
    <location>
        <begin position="1"/>
        <end position="23"/>
    </location>
</feature>
<dbReference type="InterPro" id="IPR029052">
    <property type="entry name" value="Metallo-depent_PP-like"/>
</dbReference>
<comment type="caution">
    <text evidence="6">The sequence shown here is derived from an EMBL/GenBank/DDBJ whole genome shotgun (WGS) entry which is preliminary data.</text>
</comment>
<dbReference type="RefSeq" id="WP_377712503.1">
    <property type="nucleotide sequence ID" value="NZ_JBHTJM010000002.1"/>
</dbReference>
<feature type="chain" id="PRO_5046911930" evidence="2">
    <location>
        <begin position="24"/>
        <end position="712"/>
    </location>
</feature>